<dbReference type="Pfam" id="PF01297">
    <property type="entry name" value="ZnuA"/>
    <property type="match status" value="1"/>
</dbReference>
<comment type="similarity">
    <text evidence="5">Belongs to the bacterial solute-binding protein 9 family.</text>
</comment>
<dbReference type="RefSeq" id="WP_368005488.1">
    <property type="nucleotide sequence ID" value="NZ_JAMXFF010000006.1"/>
</dbReference>
<organism evidence="6 7">
    <name type="scientific">Laspinema palackyanum D2a</name>
    <dbReference type="NCBI Taxonomy" id="2953684"/>
    <lineage>
        <taxon>Bacteria</taxon>
        <taxon>Bacillati</taxon>
        <taxon>Cyanobacteriota</taxon>
        <taxon>Cyanophyceae</taxon>
        <taxon>Oscillatoriophycideae</taxon>
        <taxon>Oscillatoriales</taxon>
        <taxon>Laspinemataceae</taxon>
        <taxon>Laspinema</taxon>
        <taxon>Laspinema palackyanum</taxon>
    </lineage>
</organism>
<evidence type="ECO:0000256" key="4">
    <source>
        <dbReference type="ARBA" id="ARBA00022729"/>
    </source>
</evidence>
<dbReference type="EMBL" id="JAMXFF010000006">
    <property type="protein sequence ID" value="MCT7965805.1"/>
    <property type="molecule type" value="Genomic_DNA"/>
</dbReference>
<keyword evidence="3" id="KW-0479">Metal-binding</keyword>
<sequence>MKRFIHRRAIAEDPGKHSLWKLATGLILGFCLSSCTNPEVNRAGDSSGSQPQVVSTSTIIGDLAESIATEDIQLTSILTPGVDPHIYEPVPADSIALENADLILYNGYNLEPGLINLMNAAGVNARKVAVGEVVTPLQLEKQAARTPDPHVWGNAMNAIAMVNGIRDALSELSPENAAAIQENAANYTATLEELHRWIQGQIATIPPENRRLVTTHDAFQYYAQGYGLEIIGTLIGISTEEQPSAQTVTQLVEEIKRTQVPAIFAETTINSQLIRTVAAEAGVKLAEQELYSDSIGTPGSESDSYIKMMVSNTRTVVEALGGTYTPFVVPEN</sequence>
<evidence type="ECO:0000313" key="6">
    <source>
        <dbReference type="EMBL" id="MCT7965805.1"/>
    </source>
</evidence>
<evidence type="ECO:0000256" key="5">
    <source>
        <dbReference type="RuleBase" id="RU003512"/>
    </source>
</evidence>
<keyword evidence="7" id="KW-1185">Reference proteome</keyword>
<name>A0ABT2MPB9_9CYAN</name>
<gene>
    <name evidence="6" type="ORF">NG799_05600</name>
</gene>
<evidence type="ECO:0000256" key="1">
    <source>
        <dbReference type="ARBA" id="ARBA00004196"/>
    </source>
</evidence>
<dbReference type="Proteomes" id="UP001525890">
    <property type="component" value="Unassembled WGS sequence"/>
</dbReference>
<dbReference type="InterPro" id="IPR050492">
    <property type="entry name" value="Bact_metal-bind_prot9"/>
</dbReference>
<dbReference type="InterPro" id="IPR006129">
    <property type="entry name" value="AdhesinB"/>
</dbReference>
<accession>A0ABT2MPB9</accession>
<evidence type="ECO:0000256" key="2">
    <source>
        <dbReference type="ARBA" id="ARBA00022448"/>
    </source>
</evidence>
<dbReference type="PANTHER" id="PTHR42953">
    <property type="entry name" value="HIGH-AFFINITY ZINC UPTAKE SYSTEM PROTEIN ZNUA-RELATED"/>
    <property type="match status" value="1"/>
</dbReference>
<protein>
    <submittedName>
        <fullName evidence="6">Zinc ABC transporter substrate-binding protein</fullName>
    </submittedName>
</protein>
<dbReference type="Gene3D" id="3.40.50.1980">
    <property type="entry name" value="Nitrogenase molybdenum iron protein domain"/>
    <property type="match status" value="2"/>
</dbReference>
<evidence type="ECO:0000256" key="3">
    <source>
        <dbReference type="ARBA" id="ARBA00022723"/>
    </source>
</evidence>
<keyword evidence="2 5" id="KW-0813">Transport</keyword>
<dbReference type="PANTHER" id="PTHR42953:SF1">
    <property type="entry name" value="METAL-BINDING PROTEIN HI_0362-RELATED"/>
    <property type="match status" value="1"/>
</dbReference>
<dbReference type="PRINTS" id="PR00690">
    <property type="entry name" value="ADHESNFAMILY"/>
</dbReference>
<dbReference type="PRINTS" id="PR00691">
    <property type="entry name" value="ADHESINB"/>
</dbReference>
<comment type="subcellular location">
    <subcellularLocation>
        <location evidence="1">Cell envelope</location>
    </subcellularLocation>
</comment>
<keyword evidence="4" id="KW-0732">Signal</keyword>
<dbReference type="InterPro" id="IPR006127">
    <property type="entry name" value="ZnuA-like"/>
</dbReference>
<dbReference type="SUPFAM" id="SSF53807">
    <property type="entry name" value="Helical backbone' metal receptor"/>
    <property type="match status" value="1"/>
</dbReference>
<dbReference type="InterPro" id="IPR006128">
    <property type="entry name" value="Lipoprotein_PsaA-like"/>
</dbReference>
<proteinExistence type="inferred from homology"/>
<evidence type="ECO:0000313" key="7">
    <source>
        <dbReference type="Proteomes" id="UP001525890"/>
    </source>
</evidence>
<comment type="caution">
    <text evidence="6">The sequence shown here is derived from an EMBL/GenBank/DDBJ whole genome shotgun (WGS) entry which is preliminary data.</text>
</comment>
<reference evidence="6 7" key="1">
    <citation type="journal article" date="2022" name="Front. Microbiol.">
        <title>High genomic differentiation and limited gene flow indicate recent cryptic speciation within the genus Laspinema (cyanobacteria).</title>
        <authorList>
            <person name="Stanojkovic A."/>
            <person name="Skoupy S."/>
            <person name="Skaloud P."/>
            <person name="Dvorak P."/>
        </authorList>
    </citation>
    <scope>NUCLEOTIDE SEQUENCE [LARGE SCALE GENOMIC DNA]</scope>
    <source>
        <strain evidence="6 7">D2a</strain>
    </source>
</reference>